<dbReference type="Proteomes" id="UP000615446">
    <property type="component" value="Unassembled WGS sequence"/>
</dbReference>
<gene>
    <name evidence="1" type="ORF">RCL2_000139400</name>
</gene>
<sequence length="135" mass="15543">MGISNSNNNVPLKKFEFYLPLSNDAIYRVTYTQLNSFEIAKLLNKGVDTSHIPDPDFLYHINVQSLICQQIRQRVQQHFYQPQQQSQTNNSIPNSIPNSQMDTIAPNSQVHVNYTYNEDMSENTGFNYTTNYASS</sequence>
<evidence type="ECO:0000313" key="1">
    <source>
        <dbReference type="EMBL" id="GES73888.1"/>
    </source>
</evidence>
<protein>
    <submittedName>
        <fullName evidence="1">Uncharacterized protein</fullName>
    </submittedName>
</protein>
<dbReference type="AlphaFoldDB" id="A0A8H3KTS2"/>
<proteinExistence type="predicted"/>
<comment type="caution">
    <text evidence="1">The sequence shown here is derived from an EMBL/GenBank/DDBJ whole genome shotgun (WGS) entry which is preliminary data.</text>
</comment>
<name>A0A8H3KTS2_9GLOM</name>
<dbReference type="EMBL" id="BLAL01000011">
    <property type="protein sequence ID" value="GES73888.1"/>
    <property type="molecule type" value="Genomic_DNA"/>
</dbReference>
<organism evidence="1 2">
    <name type="scientific">Rhizophagus clarus</name>
    <dbReference type="NCBI Taxonomy" id="94130"/>
    <lineage>
        <taxon>Eukaryota</taxon>
        <taxon>Fungi</taxon>
        <taxon>Fungi incertae sedis</taxon>
        <taxon>Mucoromycota</taxon>
        <taxon>Glomeromycotina</taxon>
        <taxon>Glomeromycetes</taxon>
        <taxon>Glomerales</taxon>
        <taxon>Glomeraceae</taxon>
        <taxon>Rhizophagus</taxon>
    </lineage>
</organism>
<reference evidence="1" key="1">
    <citation type="submission" date="2019-10" db="EMBL/GenBank/DDBJ databases">
        <title>Conservation and host-specific expression of non-tandemly repeated heterogenous ribosome RNA gene in arbuscular mycorrhizal fungi.</title>
        <authorList>
            <person name="Maeda T."/>
            <person name="Kobayashi Y."/>
            <person name="Nakagawa T."/>
            <person name="Ezawa T."/>
            <person name="Yamaguchi K."/>
            <person name="Bino T."/>
            <person name="Nishimoto Y."/>
            <person name="Shigenobu S."/>
            <person name="Kawaguchi M."/>
        </authorList>
    </citation>
    <scope>NUCLEOTIDE SEQUENCE</scope>
    <source>
        <strain evidence="1">HR1</strain>
    </source>
</reference>
<evidence type="ECO:0000313" key="2">
    <source>
        <dbReference type="Proteomes" id="UP000615446"/>
    </source>
</evidence>
<accession>A0A8H3KTS2</accession>